<dbReference type="InterPro" id="IPR029068">
    <property type="entry name" value="Glyas_Bleomycin-R_OHBP_Dase"/>
</dbReference>
<accession>A0AAU8G5R0</accession>
<evidence type="ECO:0000313" key="3">
    <source>
        <dbReference type="EMBL" id="XCH31771.1"/>
    </source>
</evidence>
<feature type="compositionally biased region" description="Low complexity" evidence="1">
    <location>
        <begin position="142"/>
        <end position="154"/>
    </location>
</feature>
<proteinExistence type="predicted"/>
<dbReference type="RefSeq" id="WP_353709266.1">
    <property type="nucleotide sequence ID" value="NZ_CP159290.1"/>
</dbReference>
<feature type="domain" description="VOC" evidence="2">
    <location>
        <begin position="12"/>
        <end position="136"/>
    </location>
</feature>
<feature type="region of interest" description="Disordered" evidence="1">
    <location>
        <begin position="140"/>
        <end position="162"/>
    </location>
</feature>
<dbReference type="EMBL" id="CP159290">
    <property type="protein sequence ID" value="XCH31771.1"/>
    <property type="molecule type" value="Genomic_DNA"/>
</dbReference>
<dbReference type="AlphaFoldDB" id="A0AAU8G5R0"/>
<dbReference type="InterPro" id="IPR004360">
    <property type="entry name" value="Glyas_Fos-R_dOase_dom"/>
</dbReference>
<protein>
    <submittedName>
        <fullName evidence="3">VOC family protein</fullName>
    </submittedName>
</protein>
<reference evidence="3" key="1">
    <citation type="submission" date="2024-06" db="EMBL/GenBank/DDBJ databases">
        <title>Complete genome sequence of the cellulolytic actinobacterium, Cellulosimicrobium ES-005.</title>
        <authorList>
            <person name="Matthews C.T."/>
            <person name="Underwood K.D."/>
            <person name="Ghanchi K.M."/>
            <person name="Fields S.D."/>
            <person name="Gardner S.G."/>
        </authorList>
    </citation>
    <scope>NUCLEOTIDE SEQUENCE</scope>
    <source>
        <strain evidence="3">ES-005</strain>
    </source>
</reference>
<organism evidence="3">
    <name type="scientific">Cellulosimicrobium sp. ES-005</name>
    <dbReference type="NCBI Taxonomy" id="3163031"/>
    <lineage>
        <taxon>Bacteria</taxon>
        <taxon>Bacillati</taxon>
        <taxon>Actinomycetota</taxon>
        <taxon>Actinomycetes</taxon>
        <taxon>Micrococcales</taxon>
        <taxon>Promicromonosporaceae</taxon>
        <taxon>Cellulosimicrobium</taxon>
    </lineage>
</organism>
<sequence>MSDNTPRQPTVRQLRLVVEAEDYDAALAFYRDVLGLPERIAYADGEEDRVAILDVGHATLEIANPAHKRAIDDVEVGRQVAGHLRVAFEVDDARAATERAVEAGADLVAPPTRTPWGSLNSRLDAPAGLHVTLFQELGGEEGVPPGVVAEPGTGDDPAADGR</sequence>
<gene>
    <name evidence="3" type="ORF">ABRQ22_08855</name>
</gene>
<dbReference type="Gene3D" id="3.10.180.10">
    <property type="entry name" value="2,3-Dihydroxybiphenyl 1,2-Dioxygenase, domain 1"/>
    <property type="match status" value="1"/>
</dbReference>
<dbReference type="InterPro" id="IPR037523">
    <property type="entry name" value="VOC_core"/>
</dbReference>
<name>A0AAU8G5R0_9MICO</name>
<evidence type="ECO:0000259" key="2">
    <source>
        <dbReference type="PROSITE" id="PS51819"/>
    </source>
</evidence>
<dbReference type="Pfam" id="PF00903">
    <property type="entry name" value="Glyoxalase"/>
    <property type="match status" value="1"/>
</dbReference>
<dbReference type="SUPFAM" id="SSF54593">
    <property type="entry name" value="Glyoxalase/Bleomycin resistance protein/Dihydroxybiphenyl dioxygenase"/>
    <property type="match status" value="1"/>
</dbReference>
<evidence type="ECO:0000256" key="1">
    <source>
        <dbReference type="SAM" id="MobiDB-lite"/>
    </source>
</evidence>
<dbReference type="PROSITE" id="PS51819">
    <property type="entry name" value="VOC"/>
    <property type="match status" value="1"/>
</dbReference>